<proteinExistence type="predicted"/>
<reference evidence="1" key="2">
    <citation type="journal article" date="2015" name="Fish Shellfish Immunol.">
        <title>Early steps in the European eel (Anguilla anguilla)-Vibrio vulnificus interaction in the gills: Role of the RtxA13 toxin.</title>
        <authorList>
            <person name="Callol A."/>
            <person name="Pajuelo D."/>
            <person name="Ebbesson L."/>
            <person name="Teles M."/>
            <person name="MacKenzie S."/>
            <person name="Amaro C."/>
        </authorList>
    </citation>
    <scope>NUCLEOTIDE SEQUENCE</scope>
</reference>
<sequence length="27" mass="2976">MQAKHGSLSRYLTPSQHCGFAAHYLAT</sequence>
<dbReference type="AlphaFoldDB" id="A0A0E9RRW4"/>
<protein>
    <submittedName>
        <fullName evidence="1">Uncharacterized protein</fullName>
    </submittedName>
</protein>
<evidence type="ECO:0000313" key="1">
    <source>
        <dbReference type="EMBL" id="JAH31869.1"/>
    </source>
</evidence>
<organism evidence="1">
    <name type="scientific">Anguilla anguilla</name>
    <name type="common">European freshwater eel</name>
    <name type="synonym">Muraena anguilla</name>
    <dbReference type="NCBI Taxonomy" id="7936"/>
    <lineage>
        <taxon>Eukaryota</taxon>
        <taxon>Metazoa</taxon>
        <taxon>Chordata</taxon>
        <taxon>Craniata</taxon>
        <taxon>Vertebrata</taxon>
        <taxon>Euteleostomi</taxon>
        <taxon>Actinopterygii</taxon>
        <taxon>Neopterygii</taxon>
        <taxon>Teleostei</taxon>
        <taxon>Anguilliformes</taxon>
        <taxon>Anguillidae</taxon>
        <taxon>Anguilla</taxon>
    </lineage>
</organism>
<accession>A0A0E9RRW4</accession>
<dbReference type="EMBL" id="GBXM01076708">
    <property type="protein sequence ID" value="JAH31869.1"/>
    <property type="molecule type" value="Transcribed_RNA"/>
</dbReference>
<reference evidence="1" key="1">
    <citation type="submission" date="2014-11" db="EMBL/GenBank/DDBJ databases">
        <authorList>
            <person name="Amaro Gonzalez C."/>
        </authorList>
    </citation>
    <scope>NUCLEOTIDE SEQUENCE</scope>
</reference>
<name>A0A0E9RRW4_ANGAN</name>